<dbReference type="GO" id="GO:0008360">
    <property type="term" value="P:regulation of cell shape"/>
    <property type="evidence" value="ECO:0007669"/>
    <property type="project" value="UniProtKB-KW"/>
</dbReference>
<comment type="subcellular location">
    <subcellularLocation>
        <location evidence="1">Cell membrane</location>
        <topology evidence="1">Multi-pass membrane protein</topology>
    </subcellularLocation>
</comment>
<evidence type="ECO:0000256" key="2">
    <source>
        <dbReference type="ARBA" id="ARBA00007776"/>
    </source>
</evidence>
<accession>A0AA96VHD7</accession>
<feature type="transmembrane region" description="Helical" evidence="8">
    <location>
        <begin position="108"/>
        <end position="128"/>
    </location>
</feature>
<dbReference type="Proteomes" id="UP001301526">
    <property type="component" value="Chromosome"/>
</dbReference>
<dbReference type="AlphaFoldDB" id="A0AA96VHD7"/>
<evidence type="ECO:0000256" key="5">
    <source>
        <dbReference type="ARBA" id="ARBA00022960"/>
    </source>
</evidence>
<organism evidence="9 10">
    <name type="scientific">Streptococcus iners subsp. hyiners</name>
    <dbReference type="NCBI Taxonomy" id="3028083"/>
    <lineage>
        <taxon>Bacteria</taxon>
        <taxon>Bacillati</taxon>
        <taxon>Bacillota</taxon>
        <taxon>Bacilli</taxon>
        <taxon>Lactobacillales</taxon>
        <taxon>Streptococcaceae</taxon>
        <taxon>Streptococcus</taxon>
        <taxon>Streptococcus iners</taxon>
    </lineage>
</organism>
<evidence type="ECO:0000256" key="7">
    <source>
        <dbReference type="ARBA" id="ARBA00023136"/>
    </source>
</evidence>
<keyword evidence="4 8" id="KW-0812">Transmembrane</keyword>
<evidence type="ECO:0000313" key="10">
    <source>
        <dbReference type="Proteomes" id="UP001301526"/>
    </source>
</evidence>
<comment type="similarity">
    <text evidence="2">Belongs to the MreD family.</text>
</comment>
<proteinExistence type="inferred from homology"/>
<keyword evidence="5" id="KW-0133">Cell shape</keyword>
<keyword evidence="6 8" id="KW-1133">Transmembrane helix</keyword>
<gene>
    <name evidence="9" type="primary">mreD</name>
    <name evidence="9" type="ORF">PW220_00175</name>
</gene>
<evidence type="ECO:0000256" key="4">
    <source>
        <dbReference type="ARBA" id="ARBA00022692"/>
    </source>
</evidence>
<keyword evidence="3" id="KW-1003">Cell membrane</keyword>
<keyword evidence="10" id="KW-1185">Reference proteome</keyword>
<dbReference type="RefSeq" id="WP_316716437.1">
    <property type="nucleotide sequence ID" value="NZ_CP118734.1"/>
</dbReference>
<evidence type="ECO:0000256" key="3">
    <source>
        <dbReference type="ARBA" id="ARBA00022475"/>
    </source>
</evidence>
<evidence type="ECO:0000256" key="8">
    <source>
        <dbReference type="SAM" id="Phobius"/>
    </source>
</evidence>
<evidence type="ECO:0000313" key="9">
    <source>
        <dbReference type="EMBL" id="WNY49108.1"/>
    </source>
</evidence>
<evidence type="ECO:0000256" key="1">
    <source>
        <dbReference type="ARBA" id="ARBA00004651"/>
    </source>
</evidence>
<sequence length="171" mass="19540">MRNRVLEFFMFPVLFLVLLIDGQVSTLLSNMSAGLFAISCHILFMLAIFYANYVSLSISLVVFTLLGLIYDISYLSLVGIATTTFPLVIFCIYFYFKGVGNKSSINLLILLVSIFQFEFISYLFARVFQMTNLSVFIFVFNKLLPSLLFNLILFLLIQPVLERIFGITNKT</sequence>
<name>A0AA96VHD7_9STRE</name>
<dbReference type="EMBL" id="CP118734">
    <property type="protein sequence ID" value="WNY49108.1"/>
    <property type="molecule type" value="Genomic_DNA"/>
</dbReference>
<dbReference type="InterPro" id="IPR007227">
    <property type="entry name" value="Cell_shape_determining_MreD"/>
</dbReference>
<protein>
    <submittedName>
        <fullName evidence="9">Rod shape-determining protein MreD</fullName>
    </submittedName>
</protein>
<feature type="transmembrane region" description="Helical" evidence="8">
    <location>
        <begin position="77"/>
        <end position="96"/>
    </location>
</feature>
<feature type="transmembrane region" description="Helical" evidence="8">
    <location>
        <begin position="135"/>
        <end position="157"/>
    </location>
</feature>
<reference evidence="9 10" key="1">
    <citation type="submission" date="2023-02" db="EMBL/GenBank/DDBJ databases">
        <title>Streptococcus sp. Genome Sequencing and Assembly.</title>
        <authorList>
            <person name="Shore S.M."/>
            <person name="Nicholson T.L."/>
        </authorList>
    </citation>
    <scope>NUCLEOTIDE SEQUENCE [LARGE SCALE GENOMIC DNA]</scope>
    <source>
        <strain evidence="9 10">29892</strain>
    </source>
</reference>
<keyword evidence="7 8" id="KW-0472">Membrane</keyword>
<dbReference type="GO" id="GO:0005886">
    <property type="term" value="C:plasma membrane"/>
    <property type="evidence" value="ECO:0007669"/>
    <property type="project" value="UniProtKB-SubCell"/>
</dbReference>
<dbReference type="Pfam" id="PF04093">
    <property type="entry name" value="MreD"/>
    <property type="match status" value="1"/>
</dbReference>
<feature type="transmembrane region" description="Helical" evidence="8">
    <location>
        <begin position="47"/>
        <end position="70"/>
    </location>
</feature>
<evidence type="ECO:0000256" key="6">
    <source>
        <dbReference type="ARBA" id="ARBA00022989"/>
    </source>
</evidence>